<protein>
    <submittedName>
        <fullName evidence="1">Uncharacterized protein</fullName>
    </submittedName>
</protein>
<dbReference type="EMBL" id="KY052813">
    <property type="protein sequence ID" value="ASF00075.1"/>
    <property type="molecule type" value="Genomic_DNA"/>
</dbReference>
<name>A0A218MLB6_9VIRU</name>
<proteinExistence type="predicted"/>
<reference evidence="1" key="2">
    <citation type="journal article" date="2017" name="Nat. Commun.">
        <title>Single-virus genomics reveals hidden cosmopolitan and abundant viruses.</title>
        <authorList>
            <person name="Martinez-Hernandez F."/>
            <person name="Fornas O."/>
            <person name="Lluesma Gomez M."/>
            <person name="Bolduc B."/>
            <person name="de la Cruz Pena M.J."/>
            <person name="Martinez J.M."/>
            <person name="Anton J."/>
            <person name="Gasol J.M."/>
            <person name="Rosselli R."/>
            <person name="Rodriguez-Valera F."/>
            <person name="Sullivan M.B."/>
            <person name="Acinas S.G."/>
            <person name="Martinez-Garcia M."/>
        </authorList>
    </citation>
    <scope>NUCLEOTIDE SEQUENCE</scope>
</reference>
<accession>A0A218MLB6</accession>
<sequence length="114" mass="13954">MNLGIYKFTKKDLPKLESKLTISKFRSDQCEEENYYRDYYNNPYKRDIQRIEKLISLIHEDLQIESYRDGLVLLDKKFVVSLIDNNWRVLNKNTWYKHKDIKHFVSNYIRKDTA</sequence>
<evidence type="ECO:0000313" key="1">
    <source>
        <dbReference type="EMBL" id="ASF00075.1"/>
    </source>
</evidence>
<reference evidence="1" key="1">
    <citation type="submission" date="2016-10" db="EMBL/GenBank/DDBJ databases">
        <authorList>
            <person name="Varghese N."/>
        </authorList>
    </citation>
    <scope>NUCLEOTIDE SEQUENCE</scope>
</reference>
<organism evidence="1">
    <name type="scientific">uncultured virus</name>
    <dbReference type="NCBI Taxonomy" id="340016"/>
    <lineage>
        <taxon>Viruses</taxon>
        <taxon>environmental samples</taxon>
    </lineage>
</organism>